<keyword evidence="2" id="KW-1185">Reference proteome</keyword>
<dbReference type="OrthoDB" id="7066740at2"/>
<name>A0A1E8CGB3_9GAMM</name>
<organism evidence="1 2">
    <name type="scientific">Pseudohongiella acticola</name>
    <dbReference type="NCBI Taxonomy" id="1524254"/>
    <lineage>
        <taxon>Bacteria</taxon>
        <taxon>Pseudomonadati</taxon>
        <taxon>Pseudomonadota</taxon>
        <taxon>Gammaproteobacteria</taxon>
        <taxon>Pseudomonadales</taxon>
        <taxon>Pseudohongiellaceae</taxon>
        <taxon>Pseudohongiella</taxon>
    </lineage>
</organism>
<dbReference type="STRING" id="1524254.PHACT_12785"/>
<reference evidence="2" key="1">
    <citation type="submission" date="2016-07" db="EMBL/GenBank/DDBJ databases">
        <authorList>
            <person name="Florea S."/>
            <person name="Webb J.S."/>
            <person name="Jaromczyk J."/>
            <person name="Schardl C.L."/>
        </authorList>
    </citation>
    <scope>NUCLEOTIDE SEQUENCE [LARGE SCALE GENOMIC DNA]</scope>
    <source>
        <strain evidence="2">KCTC 42131</strain>
    </source>
</reference>
<sequence>MIVVIDAKENCVWGLGKTEDEAWADSREEIAGKIPVVRPDISALTTAQLSPDADLDADGESMWQWVVQDTAPANSEAVKQMGLFS</sequence>
<dbReference type="Proteomes" id="UP000175669">
    <property type="component" value="Unassembled WGS sequence"/>
</dbReference>
<comment type="caution">
    <text evidence="1">The sequence shown here is derived from an EMBL/GenBank/DDBJ whole genome shotgun (WGS) entry which is preliminary data.</text>
</comment>
<dbReference type="AlphaFoldDB" id="A0A1E8CGB3"/>
<evidence type="ECO:0000313" key="1">
    <source>
        <dbReference type="EMBL" id="OFE11426.1"/>
    </source>
</evidence>
<evidence type="ECO:0000313" key="2">
    <source>
        <dbReference type="Proteomes" id="UP000175669"/>
    </source>
</evidence>
<dbReference type="RefSeq" id="WP_070118667.1">
    <property type="nucleotide sequence ID" value="NZ_MASR01000002.1"/>
</dbReference>
<dbReference type="EMBL" id="MASR01000002">
    <property type="protein sequence ID" value="OFE11426.1"/>
    <property type="molecule type" value="Genomic_DNA"/>
</dbReference>
<gene>
    <name evidence="1" type="ORF">PHACT_12785</name>
</gene>
<proteinExistence type="predicted"/>
<protein>
    <submittedName>
        <fullName evidence="1">Uncharacterized protein</fullName>
    </submittedName>
</protein>
<accession>A0A1E8CGB3</accession>